<dbReference type="Pfam" id="PF00994">
    <property type="entry name" value="MoCF_biosynth"/>
    <property type="match status" value="1"/>
</dbReference>
<keyword evidence="7" id="KW-0460">Magnesium</keyword>
<evidence type="ECO:0000256" key="2">
    <source>
        <dbReference type="ARBA" id="ARBA00005046"/>
    </source>
</evidence>
<dbReference type="GO" id="GO:0006777">
    <property type="term" value="P:Mo-molybdopterin cofactor biosynthetic process"/>
    <property type="evidence" value="ECO:0007669"/>
    <property type="project" value="UniProtKB-UniRule"/>
</dbReference>
<name>A0A809R8I5_9BACT</name>
<evidence type="ECO:0000256" key="4">
    <source>
        <dbReference type="ARBA" id="ARBA00022505"/>
    </source>
</evidence>
<dbReference type="InterPro" id="IPR038987">
    <property type="entry name" value="MoeA-like"/>
</dbReference>
<dbReference type="EMBL" id="AP021858">
    <property type="protein sequence ID" value="BBO23769.1"/>
    <property type="molecule type" value="Genomic_DNA"/>
</dbReference>
<dbReference type="InterPro" id="IPR036135">
    <property type="entry name" value="MoeA_linker/N_sf"/>
</dbReference>
<dbReference type="PANTHER" id="PTHR10192">
    <property type="entry name" value="MOLYBDOPTERIN BIOSYNTHESIS PROTEIN"/>
    <property type="match status" value="1"/>
</dbReference>
<dbReference type="CDD" id="cd00887">
    <property type="entry name" value="MoeA"/>
    <property type="match status" value="1"/>
</dbReference>
<dbReference type="SUPFAM" id="SSF53218">
    <property type="entry name" value="Molybdenum cofactor biosynthesis proteins"/>
    <property type="match status" value="1"/>
</dbReference>
<dbReference type="Gene3D" id="2.40.340.10">
    <property type="entry name" value="MoeA, C-terminal, domain IV"/>
    <property type="match status" value="1"/>
</dbReference>
<dbReference type="Gene3D" id="3.90.105.10">
    <property type="entry name" value="Molybdopterin biosynthesis moea protein, domain 2"/>
    <property type="match status" value="1"/>
</dbReference>
<comment type="function">
    <text evidence="1 7">Catalyzes the insertion of molybdate into adenylated molybdopterin with the concomitant release of AMP.</text>
</comment>
<keyword evidence="5 7" id="KW-0501">Molybdenum cofactor biosynthesis</keyword>
<dbReference type="SUPFAM" id="SSF63882">
    <property type="entry name" value="MoeA N-terminal region -like"/>
    <property type="match status" value="1"/>
</dbReference>
<dbReference type="InterPro" id="IPR001453">
    <property type="entry name" value="MoaB/Mog_dom"/>
</dbReference>
<comment type="pathway">
    <text evidence="2 7">Cofactor biosynthesis; molybdopterin biosynthesis.</text>
</comment>
<keyword evidence="7" id="KW-0479">Metal-binding</keyword>
<dbReference type="GO" id="GO:0046872">
    <property type="term" value="F:metal ion binding"/>
    <property type="evidence" value="ECO:0007669"/>
    <property type="project" value="UniProtKB-UniRule"/>
</dbReference>
<evidence type="ECO:0000256" key="7">
    <source>
        <dbReference type="RuleBase" id="RU365090"/>
    </source>
</evidence>
<dbReference type="NCBIfam" id="TIGR00177">
    <property type="entry name" value="molyb_syn"/>
    <property type="match status" value="1"/>
</dbReference>
<evidence type="ECO:0000256" key="3">
    <source>
        <dbReference type="ARBA" id="ARBA00010763"/>
    </source>
</evidence>
<evidence type="ECO:0000313" key="10">
    <source>
        <dbReference type="Proteomes" id="UP000662873"/>
    </source>
</evidence>
<proteinExistence type="inferred from homology"/>
<dbReference type="Gene3D" id="3.40.980.10">
    <property type="entry name" value="MoaB/Mog-like domain"/>
    <property type="match status" value="1"/>
</dbReference>
<comment type="similarity">
    <text evidence="3 7">Belongs to the MoeA family.</text>
</comment>
<dbReference type="InterPro" id="IPR036425">
    <property type="entry name" value="MoaB/Mog-like_dom_sf"/>
</dbReference>
<dbReference type="Gene3D" id="2.170.190.11">
    <property type="entry name" value="Molybdopterin biosynthesis moea protein, domain 3"/>
    <property type="match status" value="1"/>
</dbReference>
<comment type="cofactor">
    <cofactor evidence="7">
        <name>Mg(2+)</name>
        <dbReference type="ChEBI" id="CHEBI:18420"/>
    </cofactor>
</comment>
<dbReference type="SUPFAM" id="SSF63867">
    <property type="entry name" value="MoeA C-terminal domain-like"/>
    <property type="match status" value="1"/>
</dbReference>
<evidence type="ECO:0000256" key="5">
    <source>
        <dbReference type="ARBA" id="ARBA00023150"/>
    </source>
</evidence>
<evidence type="ECO:0000259" key="8">
    <source>
        <dbReference type="SMART" id="SM00852"/>
    </source>
</evidence>
<dbReference type="KEGG" id="npy:NPRO_13640"/>
<dbReference type="PANTHER" id="PTHR10192:SF5">
    <property type="entry name" value="GEPHYRIN"/>
    <property type="match status" value="1"/>
</dbReference>
<evidence type="ECO:0000256" key="1">
    <source>
        <dbReference type="ARBA" id="ARBA00002901"/>
    </source>
</evidence>
<dbReference type="EC" id="2.10.1.1" evidence="7"/>
<dbReference type="AlphaFoldDB" id="A0A809R8I5"/>
<dbReference type="UniPathway" id="UPA00344"/>
<dbReference type="Proteomes" id="UP000662873">
    <property type="component" value="Chromosome"/>
</dbReference>
<dbReference type="GO" id="GO:0005829">
    <property type="term" value="C:cytosol"/>
    <property type="evidence" value="ECO:0007669"/>
    <property type="project" value="TreeGrafter"/>
</dbReference>
<dbReference type="GO" id="GO:0061599">
    <property type="term" value="F:molybdopterin molybdotransferase activity"/>
    <property type="evidence" value="ECO:0007669"/>
    <property type="project" value="UniProtKB-UniRule"/>
</dbReference>
<accession>A0A809R8I5</accession>
<keyword evidence="7 9" id="KW-0808">Transferase</keyword>
<organism evidence="9 10">
    <name type="scientific">Candidatus Nitrosymbiomonas proteolyticus</name>
    <dbReference type="NCBI Taxonomy" id="2608984"/>
    <lineage>
        <taxon>Bacteria</taxon>
        <taxon>Bacillati</taxon>
        <taxon>Armatimonadota</taxon>
        <taxon>Armatimonadota incertae sedis</taxon>
        <taxon>Candidatus Nitrosymbiomonas</taxon>
    </lineage>
</organism>
<dbReference type="InterPro" id="IPR036688">
    <property type="entry name" value="MoeA_C_domain_IV_sf"/>
</dbReference>
<dbReference type="InterPro" id="IPR005110">
    <property type="entry name" value="MoeA_linker/N"/>
</dbReference>
<evidence type="ECO:0000313" key="9">
    <source>
        <dbReference type="EMBL" id="BBO23769.1"/>
    </source>
</evidence>
<feature type="domain" description="MoaB/Mog" evidence="8">
    <location>
        <begin position="173"/>
        <end position="315"/>
    </location>
</feature>
<reference evidence="9" key="1">
    <citation type="journal article" name="DNA Res.">
        <title>The physiological potential of anammox bacteria as revealed by their core genome structure.</title>
        <authorList>
            <person name="Okubo T."/>
            <person name="Toyoda A."/>
            <person name="Fukuhara K."/>
            <person name="Uchiyama I."/>
            <person name="Harigaya Y."/>
            <person name="Kuroiwa M."/>
            <person name="Suzuki T."/>
            <person name="Murakami Y."/>
            <person name="Suwa Y."/>
            <person name="Takami H."/>
        </authorList>
    </citation>
    <scope>NUCLEOTIDE SEQUENCE</scope>
    <source>
        <strain evidence="9">317325-2</strain>
    </source>
</reference>
<comment type="catalytic activity">
    <reaction evidence="6">
        <text>adenylyl-molybdopterin + molybdate = Mo-molybdopterin + AMP + H(+)</text>
        <dbReference type="Rhea" id="RHEA:35047"/>
        <dbReference type="ChEBI" id="CHEBI:15378"/>
        <dbReference type="ChEBI" id="CHEBI:36264"/>
        <dbReference type="ChEBI" id="CHEBI:62727"/>
        <dbReference type="ChEBI" id="CHEBI:71302"/>
        <dbReference type="ChEBI" id="CHEBI:456215"/>
        <dbReference type="EC" id="2.10.1.1"/>
    </reaction>
</comment>
<protein>
    <recommendedName>
        <fullName evidence="7">Molybdopterin molybdenumtransferase</fullName>
        <ecNumber evidence="7">2.10.1.1</ecNumber>
    </recommendedName>
</protein>
<evidence type="ECO:0000256" key="6">
    <source>
        <dbReference type="ARBA" id="ARBA00047317"/>
    </source>
</evidence>
<dbReference type="InterPro" id="IPR005111">
    <property type="entry name" value="MoeA_C_domain_IV"/>
</dbReference>
<dbReference type="FunFam" id="2.170.190.11:FF:000001">
    <property type="entry name" value="Molybdopterin molybdenumtransferase"/>
    <property type="match status" value="1"/>
</dbReference>
<dbReference type="Pfam" id="PF03453">
    <property type="entry name" value="MoeA_N"/>
    <property type="match status" value="1"/>
</dbReference>
<dbReference type="NCBIfam" id="NF045515">
    <property type="entry name" value="Glp_gephyrin"/>
    <property type="match status" value="1"/>
</dbReference>
<keyword evidence="4 7" id="KW-0500">Molybdenum</keyword>
<dbReference type="SMART" id="SM00852">
    <property type="entry name" value="MoCF_biosynth"/>
    <property type="match status" value="1"/>
</dbReference>
<gene>
    <name evidence="9" type="ORF">NPRO_13640</name>
</gene>
<sequence length="398" mass="42163">MVSFEQALELIRTHVSPLPPTRVPTLQALRLPLAEPIHAPTGWPRFDNSAVDGYAVRASDCPGSLRVVWESKAGASNTARSLGPGEASRIFTGAEVPPGADAVVMQEDVARSGDSIEVGDAPAVGANIRKASEEFRQGDLLLESGALISPATIGLLASLGFESVPVCPWPRVAIVTTGDEVRPLGETLLPGEIYESNSAMLAAALHLLGVPVTFQRAVIDQPDLTRSALAEALVSADVVLSTGGVSVGDHDVVRAAFASLGFEEVFWRVAIKPGKPVYFGRSQSDEGPKYALGLPGNPVSAAVGFLLFGKAILRRLLNRPIEGNTFRASWREPTRLSDRTEFVRVQCTETESGWQAVPLKGQGSHMLLGLAQAGGLAKIDPNSQPDEVEVIALDWGTL</sequence>
<dbReference type="Pfam" id="PF03454">
    <property type="entry name" value="MoeA_C"/>
    <property type="match status" value="1"/>
</dbReference>